<name>A0A443STX9_9ACAR</name>
<evidence type="ECO:0000256" key="6">
    <source>
        <dbReference type="ARBA" id="ARBA00023180"/>
    </source>
</evidence>
<dbReference type="GO" id="GO:0005509">
    <property type="term" value="F:calcium ion binding"/>
    <property type="evidence" value="ECO:0007669"/>
    <property type="project" value="InterPro"/>
</dbReference>
<feature type="disulfide bond" evidence="7">
    <location>
        <begin position="4"/>
        <end position="11"/>
    </location>
</feature>
<comment type="caution">
    <text evidence="10">The sequence shown here is derived from an EMBL/GenBank/DDBJ whole genome shotgun (WGS) entry which is preliminary data.</text>
</comment>
<comment type="caution">
    <text evidence="7">Lacks conserved residue(s) required for the propagation of feature annotation.</text>
</comment>
<dbReference type="PROSITE" id="PS50222">
    <property type="entry name" value="EF_HAND_2"/>
    <property type="match status" value="1"/>
</dbReference>
<dbReference type="Gene3D" id="4.10.800.10">
    <property type="entry name" value="Thyroglobulin type-1"/>
    <property type="match status" value="1"/>
</dbReference>
<dbReference type="PROSITE" id="PS00018">
    <property type="entry name" value="EF_HAND_1"/>
    <property type="match status" value="1"/>
</dbReference>
<dbReference type="PANTHER" id="PTHR12352:SF3">
    <property type="entry name" value="NIDOGEN-2"/>
    <property type="match status" value="1"/>
</dbReference>
<dbReference type="InterPro" id="IPR002048">
    <property type="entry name" value="EF_hand_dom"/>
</dbReference>
<keyword evidence="6" id="KW-0325">Glycoprotein</keyword>
<evidence type="ECO:0000259" key="8">
    <source>
        <dbReference type="PROSITE" id="PS50222"/>
    </source>
</evidence>
<dbReference type="Proteomes" id="UP000288716">
    <property type="component" value="Unassembled WGS sequence"/>
</dbReference>
<dbReference type="STRING" id="299467.A0A443STX9"/>
<gene>
    <name evidence="10" type="ORF">B4U80_00955</name>
</gene>
<proteinExistence type="predicted"/>
<dbReference type="OrthoDB" id="5986054at2759"/>
<dbReference type="Gene3D" id="1.10.238.10">
    <property type="entry name" value="EF-hand"/>
    <property type="match status" value="1"/>
</dbReference>
<dbReference type="SUPFAM" id="SSF57610">
    <property type="entry name" value="Thyroglobulin type-1 domain"/>
    <property type="match status" value="1"/>
</dbReference>
<comment type="subcellular location">
    <subcellularLocation>
        <location evidence="1">Secreted</location>
    </subcellularLocation>
</comment>
<evidence type="ECO:0000256" key="7">
    <source>
        <dbReference type="PROSITE-ProRule" id="PRU00500"/>
    </source>
</evidence>
<dbReference type="PANTHER" id="PTHR12352">
    <property type="entry name" value="SECRETED MODULAR CALCIUM-BINDING PROTEIN"/>
    <property type="match status" value="1"/>
</dbReference>
<feature type="domain" description="Thyroglobulin type-1" evidence="9">
    <location>
        <begin position="1"/>
        <end position="34"/>
    </location>
</feature>
<dbReference type="InterPro" id="IPR000716">
    <property type="entry name" value="Thyroglobulin_1"/>
</dbReference>
<organism evidence="10 11">
    <name type="scientific">Leptotrombidium deliense</name>
    <dbReference type="NCBI Taxonomy" id="299467"/>
    <lineage>
        <taxon>Eukaryota</taxon>
        <taxon>Metazoa</taxon>
        <taxon>Ecdysozoa</taxon>
        <taxon>Arthropoda</taxon>
        <taxon>Chelicerata</taxon>
        <taxon>Arachnida</taxon>
        <taxon>Acari</taxon>
        <taxon>Acariformes</taxon>
        <taxon>Trombidiformes</taxon>
        <taxon>Prostigmata</taxon>
        <taxon>Anystina</taxon>
        <taxon>Parasitengona</taxon>
        <taxon>Trombiculoidea</taxon>
        <taxon>Trombiculidae</taxon>
        <taxon>Leptotrombidium</taxon>
    </lineage>
</organism>
<dbReference type="PROSITE" id="PS51162">
    <property type="entry name" value="THYROGLOBULIN_1_2"/>
    <property type="match status" value="1"/>
</dbReference>
<dbReference type="InterPro" id="IPR018247">
    <property type="entry name" value="EF_Hand_1_Ca_BS"/>
</dbReference>
<dbReference type="InterPro" id="IPR036857">
    <property type="entry name" value="Thyroglobulin_1_sf"/>
</dbReference>
<dbReference type="GO" id="GO:0005615">
    <property type="term" value="C:extracellular space"/>
    <property type="evidence" value="ECO:0007669"/>
    <property type="project" value="TreeGrafter"/>
</dbReference>
<keyword evidence="2" id="KW-0964">Secreted</keyword>
<keyword evidence="3" id="KW-0677">Repeat</keyword>
<feature type="domain" description="EF-hand" evidence="8">
    <location>
        <begin position="87"/>
        <end position="122"/>
    </location>
</feature>
<evidence type="ECO:0000256" key="4">
    <source>
        <dbReference type="ARBA" id="ARBA00022837"/>
    </source>
</evidence>
<reference evidence="10 11" key="1">
    <citation type="journal article" date="2018" name="Gigascience">
        <title>Genomes of trombidid mites reveal novel predicted allergens and laterally-transferred genes associated with secondary metabolism.</title>
        <authorList>
            <person name="Dong X."/>
            <person name="Chaisiri K."/>
            <person name="Xia D."/>
            <person name="Armstrong S.D."/>
            <person name="Fang Y."/>
            <person name="Donnelly M.J."/>
            <person name="Kadowaki T."/>
            <person name="McGarry J.W."/>
            <person name="Darby A.C."/>
            <person name="Makepeace B.L."/>
        </authorList>
    </citation>
    <scope>NUCLEOTIDE SEQUENCE [LARGE SCALE GENOMIC DNA]</scope>
    <source>
        <strain evidence="10">UoL-UT</strain>
    </source>
</reference>
<dbReference type="InterPro" id="IPR011992">
    <property type="entry name" value="EF-hand-dom_pair"/>
</dbReference>
<protein>
    <submittedName>
        <fullName evidence="10">Sparc-related modular calcium-binding protein 1-like protein</fullName>
    </submittedName>
</protein>
<dbReference type="SUPFAM" id="SSF47473">
    <property type="entry name" value="EF-hand"/>
    <property type="match status" value="1"/>
</dbReference>
<evidence type="ECO:0000313" key="11">
    <source>
        <dbReference type="Proteomes" id="UP000288716"/>
    </source>
</evidence>
<accession>A0A443STX9</accession>
<dbReference type="CDD" id="cd00191">
    <property type="entry name" value="TY"/>
    <property type="match status" value="1"/>
</dbReference>
<dbReference type="InterPro" id="IPR051950">
    <property type="entry name" value="Dev_reg/Prot_inhib"/>
</dbReference>
<evidence type="ECO:0000256" key="1">
    <source>
        <dbReference type="ARBA" id="ARBA00004613"/>
    </source>
</evidence>
<dbReference type="EMBL" id="NCKV01000310">
    <property type="protein sequence ID" value="RWS30986.1"/>
    <property type="molecule type" value="Genomic_DNA"/>
</dbReference>
<feature type="non-terminal residue" evidence="10">
    <location>
        <position position="145"/>
    </location>
</feature>
<keyword evidence="5 7" id="KW-1015">Disulfide bond</keyword>
<evidence type="ECO:0000256" key="5">
    <source>
        <dbReference type="ARBA" id="ARBA00023157"/>
    </source>
</evidence>
<evidence type="ECO:0000256" key="2">
    <source>
        <dbReference type="ARBA" id="ARBA00022525"/>
    </source>
</evidence>
<dbReference type="AlphaFoldDB" id="A0A443STX9"/>
<dbReference type="InterPro" id="IPR019577">
    <property type="entry name" value="SPARC/Testican_Ca-bd-dom"/>
</dbReference>
<evidence type="ECO:0000256" key="3">
    <source>
        <dbReference type="ARBA" id="ARBA00022737"/>
    </source>
</evidence>
<evidence type="ECO:0000313" key="10">
    <source>
        <dbReference type="EMBL" id="RWS30986.1"/>
    </source>
</evidence>
<dbReference type="VEuPathDB" id="VectorBase:LDEU001057"/>
<keyword evidence="11" id="KW-1185">Reference proteome</keyword>
<evidence type="ECO:0000259" key="9">
    <source>
        <dbReference type="PROSITE" id="PS51162"/>
    </source>
</evidence>
<dbReference type="Pfam" id="PF00086">
    <property type="entry name" value="Thyroglobulin_1"/>
    <property type="match status" value="1"/>
</dbReference>
<dbReference type="Pfam" id="PF10591">
    <property type="entry name" value="SPARC_Ca_bdg"/>
    <property type="match status" value="1"/>
</dbReference>
<keyword evidence="4" id="KW-0106">Calcium</keyword>
<sequence>MIQCHRQSSYCFCVNLLNGKPIPGTSLKNQKPNCFKFLQQLKRRRRPRRGEQQNQQKCKSEDEQVFTRNLIMIFVSELKRVKQRNVTKEESIEWKFSDLDTNNDNKLSKKELKHFRRMIVKIIRPMKCAQQFLRNCDSNKNQLIE</sequence>